<dbReference type="RefSeq" id="WP_066872957.1">
    <property type="nucleotide sequence ID" value="NZ_LNQB01000069.1"/>
</dbReference>
<dbReference type="EMBL" id="LNQB01000069">
    <property type="protein sequence ID" value="OAP46394.1"/>
    <property type="molecule type" value="Genomic_DNA"/>
</dbReference>
<evidence type="ECO:0000256" key="3">
    <source>
        <dbReference type="SAM" id="SignalP"/>
    </source>
</evidence>
<proteinExistence type="predicted"/>
<evidence type="ECO:0000256" key="2">
    <source>
        <dbReference type="ARBA" id="ARBA00022729"/>
    </source>
</evidence>
<organism evidence="5 6">
    <name type="scientific">Sinorhizobium saheli</name>
    <dbReference type="NCBI Taxonomy" id="36856"/>
    <lineage>
        <taxon>Bacteria</taxon>
        <taxon>Pseudomonadati</taxon>
        <taxon>Pseudomonadota</taxon>
        <taxon>Alphaproteobacteria</taxon>
        <taxon>Hyphomicrobiales</taxon>
        <taxon>Rhizobiaceae</taxon>
        <taxon>Sinorhizobium/Ensifer group</taxon>
        <taxon>Sinorhizobium</taxon>
    </lineage>
</organism>
<dbReference type="OrthoDB" id="5729110at2"/>
<dbReference type="InterPro" id="IPR034984">
    <property type="entry name" value="Imelysin-like_IPPA"/>
</dbReference>
<feature type="domain" description="Imelysin-like" evidence="4">
    <location>
        <begin position="51"/>
        <end position="347"/>
    </location>
</feature>
<dbReference type="InterPro" id="IPR038352">
    <property type="entry name" value="Imelysin_sf"/>
</dbReference>
<comment type="subcellular location">
    <subcellularLocation>
        <location evidence="1">Cell envelope</location>
    </subcellularLocation>
</comment>
<evidence type="ECO:0000256" key="1">
    <source>
        <dbReference type="ARBA" id="ARBA00004196"/>
    </source>
</evidence>
<dbReference type="InterPro" id="IPR018976">
    <property type="entry name" value="Imelysin-like"/>
</dbReference>
<evidence type="ECO:0000313" key="5">
    <source>
        <dbReference type="EMBL" id="OAP46394.1"/>
    </source>
</evidence>
<dbReference type="Pfam" id="PF09375">
    <property type="entry name" value="Peptidase_M75"/>
    <property type="match status" value="1"/>
</dbReference>
<dbReference type="STRING" id="36856.ATB98_10465"/>
<keyword evidence="6" id="KW-1185">Reference proteome</keyword>
<accession>A0A178YG30</accession>
<keyword evidence="2 3" id="KW-0732">Signal</keyword>
<sequence>MRPSLALALALLSLAAVAAPAAAQEGNALSPRIVDEAAVPGVMAKAVDAFIIPGYRGLAEATTVLAEATAAFCEAPSAANLEAARSAFSGTVESWSAIEIIRLGPALEQNRFERFLFYPDRKGTGLKQVQAILARREESATSAGRLKAKSVAVQGLGALEYVLYGTGAETLSGKDGDFRCRYGRAISENLKAIAGELLSEWEKPDGIQAAWKKPGPGNPLFRDSKEAATELLGVLVHGVEMVKDQRLRPFYAGAIDGRRDKGHPRLAIYWRSVDTMPSISANFRALQKLFNAAGMESLLPAGSGSIAGSINFLFKVLIGAAERIDGPIDAALADEGQRKTLDFIALNTADLTDRLNRDFGGAIGLGAGFSFSDGD</sequence>
<dbReference type="Gene3D" id="1.20.1420.20">
    <property type="entry name" value="M75 peptidase, HXXE motif"/>
    <property type="match status" value="1"/>
</dbReference>
<dbReference type="Proteomes" id="UP000078507">
    <property type="component" value="Unassembled WGS sequence"/>
</dbReference>
<reference evidence="5 6" key="1">
    <citation type="submission" date="2015-11" db="EMBL/GenBank/DDBJ databases">
        <title>Ensifer anhuiense sp. nov., an effective nitrogen fixation bacterium with Glycine soja.</title>
        <authorList>
            <person name="Yan H."/>
            <person name="Chen W."/>
        </authorList>
    </citation>
    <scope>NUCLEOTIDE SEQUENCE [LARGE SCALE GENOMIC DNA]</scope>
    <source>
        <strain evidence="5 6">LMG 7837</strain>
    </source>
</reference>
<feature type="chain" id="PRO_5008097895" description="Imelysin-like domain-containing protein" evidence="3">
    <location>
        <begin position="19"/>
        <end position="375"/>
    </location>
</feature>
<gene>
    <name evidence="5" type="ORF">ATB98_10465</name>
</gene>
<dbReference type="CDD" id="cd14659">
    <property type="entry name" value="Imelysin-like_IPPA"/>
    <property type="match status" value="1"/>
</dbReference>
<name>A0A178YG30_SINSA</name>
<protein>
    <recommendedName>
        <fullName evidence="4">Imelysin-like domain-containing protein</fullName>
    </recommendedName>
</protein>
<dbReference type="AlphaFoldDB" id="A0A178YG30"/>
<evidence type="ECO:0000259" key="4">
    <source>
        <dbReference type="Pfam" id="PF09375"/>
    </source>
</evidence>
<evidence type="ECO:0000313" key="6">
    <source>
        <dbReference type="Proteomes" id="UP000078507"/>
    </source>
</evidence>
<dbReference type="GO" id="GO:0030313">
    <property type="term" value="C:cell envelope"/>
    <property type="evidence" value="ECO:0007669"/>
    <property type="project" value="UniProtKB-SubCell"/>
</dbReference>
<feature type="signal peptide" evidence="3">
    <location>
        <begin position="1"/>
        <end position="18"/>
    </location>
</feature>
<comment type="caution">
    <text evidence="5">The sequence shown here is derived from an EMBL/GenBank/DDBJ whole genome shotgun (WGS) entry which is preliminary data.</text>
</comment>